<protein>
    <submittedName>
        <fullName evidence="1">Uncharacterized protein</fullName>
    </submittedName>
</protein>
<accession>G3IPW4</accession>
<sequence>MFSHVEAYGASRNLKFGCSHSLPAKWRGTKHREPSQEALLAEVKDTLKKAPPDKIRAITIPCLMG</sequence>
<dbReference type="AlphaFoldDB" id="G3IPW4"/>
<dbReference type="InParanoid" id="G3IPW4"/>
<dbReference type="EMBL" id="JH017606">
    <property type="protein sequence ID" value="EGV91307.1"/>
    <property type="molecule type" value="Genomic_DNA"/>
</dbReference>
<name>G3IPW4_CRIGR</name>
<reference evidence="2" key="1">
    <citation type="journal article" date="2011" name="Nat. Biotechnol.">
        <title>The genomic sequence of the Chinese hamster ovary (CHO)-K1 cell line.</title>
        <authorList>
            <person name="Xu X."/>
            <person name="Nagarajan H."/>
            <person name="Lewis N.E."/>
            <person name="Pan S."/>
            <person name="Cai Z."/>
            <person name="Liu X."/>
            <person name="Chen W."/>
            <person name="Xie M."/>
            <person name="Wang W."/>
            <person name="Hammond S."/>
            <person name="Andersen M.R."/>
            <person name="Neff N."/>
            <person name="Passarelli B."/>
            <person name="Koh W."/>
            <person name="Fan H.C."/>
            <person name="Wang J."/>
            <person name="Gui Y."/>
            <person name="Lee K.H."/>
            <person name="Betenbaugh M.J."/>
            <person name="Quake S.R."/>
            <person name="Famili I."/>
            <person name="Palsson B.O."/>
            <person name="Wang J."/>
        </authorList>
    </citation>
    <scope>NUCLEOTIDE SEQUENCE [LARGE SCALE GENOMIC DNA]</scope>
    <source>
        <strain evidence="2">CHO K1 cell line</strain>
    </source>
</reference>
<evidence type="ECO:0000313" key="2">
    <source>
        <dbReference type="Proteomes" id="UP000001075"/>
    </source>
</evidence>
<organism evidence="1 2">
    <name type="scientific">Cricetulus griseus</name>
    <name type="common">Chinese hamster</name>
    <name type="synonym">Cricetulus barabensis griseus</name>
    <dbReference type="NCBI Taxonomy" id="10029"/>
    <lineage>
        <taxon>Eukaryota</taxon>
        <taxon>Metazoa</taxon>
        <taxon>Chordata</taxon>
        <taxon>Craniata</taxon>
        <taxon>Vertebrata</taxon>
        <taxon>Euteleostomi</taxon>
        <taxon>Mammalia</taxon>
        <taxon>Eutheria</taxon>
        <taxon>Euarchontoglires</taxon>
        <taxon>Glires</taxon>
        <taxon>Rodentia</taxon>
        <taxon>Myomorpha</taxon>
        <taxon>Muroidea</taxon>
        <taxon>Cricetidae</taxon>
        <taxon>Cricetinae</taxon>
        <taxon>Cricetulus</taxon>
    </lineage>
</organism>
<dbReference type="Proteomes" id="UP000001075">
    <property type="component" value="Unassembled WGS sequence"/>
</dbReference>
<evidence type="ECO:0000313" key="1">
    <source>
        <dbReference type="EMBL" id="EGV91307.1"/>
    </source>
</evidence>
<proteinExistence type="predicted"/>
<gene>
    <name evidence="1" type="ORF">I79_026048</name>
</gene>